<comment type="catalytic activity">
    <reaction evidence="8">
        <text>a 2'-deoxycytidine in DNA + S-adenosyl-L-methionine = an N(4)-methyl-2'-deoxycytidine in DNA + S-adenosyl-L-homocysteine + H(+)</text>
        <dbReference type="Rhea" id="RHEA:16857"/>
        <dbReference type="Rhea" id="RHEA-COMP:11369"/>
        <dbReference type="Rhea" id="RHEA-COMP:13674"/>
        <dbReference type="ChEBI" id="CHEBI:15378"/>
        <dbReference type="ChEBI" id="CHEBI:57856"/>
        <dbReference type="ChEBI" id="CHEBI:59789"/>
        <dbReference type="ChEBI" id="CHEBI:85452"/>
        <dbReference type="ChEBI" id="CHEBI:137933"/>
        <dbReference type="EC" id="2.1.1.113"/>
    </reaction>
</comment>
<dbReference type="Gene3D" id="3.40.50.150">
    <property type="entry name" value="Vaccinia Virus protein VP39"/>
    <property type="match status" value="1"/>
</dbReference>
<reference evidence="11 12" key="1">
    <citation type="journal article" date="2006" name="BMC Genomics">
        <title>The genome of the square archaeon Haloquadratum walsbyi: life at the limits of water activity.</title>
        <authorList>
            <person name="Bolhuis H.H."/>
            <person name="Palm P.P."/>
            <person name="Wende A.W."/>
            <person name="Falb M.M."/>
            <person name="Rampp M.M."/>
            <person name="Rodriguez-Valera F.F."/>
            <person name="Pfeiffer F.F."/>
            <person name="Oesterhelt D.D."/>
        </authorList>
    </citation>
    <scope>NUCLEOTIDE SEQUENCE [LARGE SCALE GENOMIC DNA]</scope>
    <source>
        <strain evidence="12">DSM 16790 / HBSQ001</strain>
    </source>
</reference>
<evidence type="ECO:0000313" key="11">
    <source>
        <dbReference type="EMBL" id="CAJ52205.1"/>
    </source>
</evidence>
<dbReference type="KEGG" id="hwa:HQ_2078A"/>
<dbReference type="GO" id="GO:0015667">
    <property type="term" value="F:site-specific DNA-methyltransferase (cytosine-N4-specific) activity"/>
    <property type="evidence" value="ECO:0007669"/>
    <property type="project" value="UniProtKB-EC"/>
</dbReference>
<evidence type="ECO:0000256" key="3">
    <source>
        <dbReference type="ARBA" id="ARBA00022603"/>
    </source>
</evidence>
<gene>
    <name evidence="11" type="ordered locus">HQ_2078A</name>
</gene>
<dbReference type="InterPro" id="IPR017985">
    <property type="entry name" value="MeTrfase_CN4_CS"/>
</dbReference>
<keyword evidence="12" id="KW-1185">Reference proteome</keyword>
<keyword evidence="7" id="KW-0238">DNA-binding</keyword>
<feature type="region of interest" description="Disordered" evidence="9">
    <location>
        <begin position="1"/>
        <end position="23"/>
    </location>
</feature>
<dbReference type="Proteomes" id="UP000001975">
    <property type="component" value="Chromosome"/>
</dbReference>
<evidence type="ECO:0000313" key="12">
    <source>
        <dbReference type="Proteomes" id="UP000001975"/>
    </source>
</evidence>
<accession>Q18IG7</accession>
<sequence>MGDNEHHGFHIGDSRKLQQTLSKKGAPAEPYVDAIITSPPYADLQKYGETDDQIGEQEYEAFLSDIKAVFQQCYNISTADSTLWINTDTFRRDGRLVRLPFDIADDLENLPELKNCTTDSCTGQLQVDRGNGVYQCDTCGRRVDPLEKSWRLADHIIWDKKRTRPWYAEGKLRNVYEHVSMYSKEAEFKYNVDSVRETDPEKFGRWWVDYPERYNPSGKVPNNLWSFPIPKQGQWGPKLAYHPSPFPPGLISRIIKLATDPGDTILDPFAGVGTTLAVAKALNRKVIGFELEEKYEEFYYEYVLPNTESDATTQETLQTNNEKDLEYQIWTLRTHKFALEFQRELFTHDKIQFNRGDLNSVFIIADREDFSSETPPSATLIFIIEDYENLSQDDISTARNSLLNDTSLSGNYYEVNFTIENNLIDNPLTIETSLKQLPDKYKNATLYLYDDARHYCYTDKITVSKWKKEVRNGDWKRYMTDKAAPIISTLDIRVDNPLDKEQTIYSDKQAVLNQFS</sequence>
<dbReference type="STRING" id="362976.HQ_2078A"/>
<dbReference type="GeneID" id="4192675"/>
<keyword evidence="3 11" id="KW-0489">Methyltransferase</keyword>
<dbReference type="GO" id="GO:0009307">
    <property type="term" value="P:DNA restriction-modification system"/>
    <property type="evidence" value="ECO:0007669"/>
    <property type="project" value="UniProtKB-KW"/>
</dbReference>
<dbReference type="EMBL" id="AM180088">
    <property type="protein sequence ID" value="CAJ52205.1"/>
    <property type="molecule type" value="Genomic_DNA"/>
</dbReference>
<evidence type="ECO:0000256" key="4">
    <source>
        <dbReference type="ARBA" id="ARBA00022679"/>
    </source>
</evidence>
<dbReference type="InterPro" id="IPR002941">
    <property type="entry name" value="DNA_methylase_N4/N6"/>
</dbReference>
<evidence type="ECO:0000259" key="10">
    <source>
        <dbReference type="Pfam" id="PF01555"/>
    </source>
</evidence>
<dbReference type="GO" id="GO:0003677">
    <property type="term" value="F:DNA binding"/>
    <property type="evidence" value="ECO:0007669"/>
    <property type="project" value="UniProtKB-KW"/>
</dbReference>
<evidence type="ECO:0000256" key="9">
    <source>
        <dbReference type="SAM" id="MobiDB-lite"/>
    </source>
</evidence>
<keyword evidence="5" id="KW-0949">S-adenosyl-L-methionine</keyword>
<feature type="compositionally biased region" description="Basic and acidic residues" evidence="9">
    <location>
        <begin position="1"/>
        <end position="16"/>
    </location>
</feature>
<organism evidence="11 12">
    <name type="scientific">Haloquadratum walsbyi (strain DSM 16790 / HBSQ001)</name>
    <dbReference type="NCBI Taxonomy" id="362976"/>
    <lineage>
        <taxon>Archaea</taxon>
        <taxon>Methanobacteriati</taxon>
        <taxon>Methanobacteriota</taxon>
        <taxon>Stenosarchaea group</taxon>
        <taxon>Halobacteria</taxon>
        <taxon>Halobacteriales</taxon>
        <taxon>Haloferacaceae</taxon>
        <taxon>Haloquadratum</taxon>
    </lineage>
</organism>
<evidence type="ECO:0000256" key="2">
    <source>
        <dbReference type="ARBA" id="ARBA00012185"/>
    </source>
</evidence>
<dbReference type="InterPro" id="IPR029063">
    <property type="entry name" value="SAM-dependent_MTases_sf"/>
</dbReference>
<comment type="similarity">
    <text evidence="1">Belongs to the N(4)/N(6)-methyltransferase family. N(4) subfamily.</text>
</comment>
<protein>
    <recommendedName>
        <fullName evidence="2">site-specific DNA-methyltransferase (cytosine-N(4)-specific)</fullName>
        <ecNumber evidence="2">2.1.1.113</ecNumber>
    </recommendedName>
</protein>
<dbReference type="HOGENOM" id="CLU_045086_0_0_2"/>
<dbReference type="Pfam" id="PF01555">
    <property type="entry name" value="N6_N4_Mtase"/>
    <property type="match status" value="1"/>
</dbReference>
<dbReference type="PANTHER" id="PTHR13370:SF3">
    <property type="entry name" value="TRNA (GUANINE(10)-N2)-METHYLTRANSFERASE HOMOLOG"/>
    <property type="match status" value="1"/>
</dbReference>
<dbReference type="eggNOG" id="arCOG00115">
    <property type="taxonomic scope" value="Archaea"/>
</dbReference>
<evidence type="ECO:0000256" key="6">
    <source>
        <dbReference type="ARBA" id="ARBA00022747"/>
    </source>
</evidence>
<name>Q18IG7_HALWD</name>
<dbReference type="AlphaFoldDB" id="Q18IG7"/>
<dbReference type="PROSITE" id="PS00093">
    <property type="entry name" value="N4_MTASE"/>
    <property type="match status" value="1"/>
</dbReference>
<dbReference type="GO" id="GO:0032259">
    <property type="term" value="P:methylation"/>
    <property type="evidence" value="ECO:0007669"/>
    <property type="project" value="UniProtKB-KW"/>
</dbReference>
<proteinExistence type="inferred from homology"/>
<keyword evidence="4 11" id="KW-0808">Transferase</keyword>
<dbReference type="PRINTS" id="PR00508">
    <property type="entry name" value="S21N4MTFRASE"/>
</dbReference>
<dbReference type="PANTHER" id="PTHR13370">
    <property type="entry name" value="RNA METHYLASE-RELATED"/>
    <property type="match status" value="1"/>
</dbReference>
<keyword evidence="6" id="KW-0680">Restriction system</keyword>
<dbReference type="GO" id="GO:0008170">
    <property type="term" value="F:N-methyltransferase activity"/>
    <property type="evidence" value="ECO:0007669"/>
    <property type="project" value="InterPro"/>
</dbReference>
<evidence type="ECO:0000256" key="1">
    <source>
        <dbReference type="ARBA" id="ARBA00010203"/>
    </source>
</evidence>
<feature type="domain" description="DNA methylase N-4/N-6" evidence="10">
    <location>
        <begin position="32"/>
        <end position="297"/>
    </location>
</feature>
<dbReference type="RefSeq" id="WP_011571344.1">
    <property type="nucleotide sequence ID" value="NC_008212.1"/>
</dbReference>
<dbReference type="InterPro" id="IPR001091">
    <property type="entry name" value="RM_Methyltransferase"/>
</dbReference>
<evidence type="ECO:0000256" key="8">
    <source>
        <dbReference type="ARBA" id="ARBA00049120"/>
    </source>
</evidence>
<evidence type="ECO:0000256" key="5">
    <source>
        <dbReference type="ARBA" id="ARBA00022691"/>
    </source>
</evidence>
<dbReference type="EC" id="2.1.1.113" evidence="2"/>
<dbReference type="SUPFAM" id="SSF53335">
    <property type="entry name" value="S-adenosyl-L-methionine-dependent methyltransferases"/>
    <property type="match status" value="1"/>
</dbReference>
<evidence type="ECO:0000256" key="7">
    <source>
        <dbReference type="ARBA" id="ARBA00023125"/>
    </source>
</evidence>
<dbReference type="GO" id="GO:0005737">
    <property type="term" value="C:cytoplasm"/>
    <property type="evidence" value="ECO:0007669"/>
    <property type="project" value="TreeGrafter"/>
</dbReference>